<dbReference type="AlphaFoldDB" id="A0A915CLL8"/>
<keyword evidence="7" id="KW-1185">Reference proteome</keyword>
<dbReference type="Proteomes" id="UP000887574">
    <property type="component" value="Unplaced"/>
</dbReference>
<evidence type="ECO:0000313" key="8">
    <source>
        <dbReference type="WBParaSite" id="jg10271"/>
    </source>
</evidence>
<dbReference type="InterPro" id="IPR013128">
    <property type="entry name" value="Peptidase_C1A"/>
</dbReference>
<keyword evidence="2" id="KW-0645">Protease</keyword>
<evidence type="ECO:0000256" key="3">
    <source>
        <dbReference type="ARBA" id="ARBA00022801"/>
    </source>
</evidence>
<dbReference type="WBParaSite" id="jg10271">
    <property type="protein sequence ID" value="jg10271"/>
    <property type="gene ID" value="jg10271"/>
</dbReference>
<dbReference type="SUPFAM" id="SSF54001">
    <property type="entry name" value="Cysteine proteinases"/>
    <property type="match status" value="1"/>
</dbReference>
<sequence>MVSVERQDYLSLETDEESYARLDQRNERTPKSENMSLSGPLSGQTDATIEFAAPINVTVPDLVDWREHGYVTEVKEQGLCGSCYAFSAVGVLEGQQRRKTGVLATLSART</sequence>
<feature type="compositionally biased region" description="Basic and acidic residues" evidence="5">
    <location>
        <begin position="18"/>
        <end position="31"/>
    </location>
</feature>
<evidence type="ECO:0000256" key="2">
    <source>
        <dbReference type="ARBA" id="ARBA00022670"/>
    </source>
</evidence>
<dbReference type="InterPro" id="IPR000668">
    <property type="entry name" value="Peptidase_C1A_C"/>
</dbReference>
<dbReference type="Pfam" id="PF00112">
    <property type="entry name" value="Peptidase_C1"/>
    <property type="match status" value="1"/>
</dbReference>
<dbReference type="GO" id="GO:0006508">
    <property type="term" value="P:proteolysis"/>
    <property type="evidence" value="ECO:0007669"/>
    <property type="project" value="UniProtKB-KW"/>
</dbReference>
<feature type="compositionally biased region" description="Polar residues" evidence="5">
    <location>
        <begin position="32"/>
        <end position="43"/>
    </location>
</feature>
<evidence type="ECO:0000256" key="5">
    <source>
        <dbReference type="SAM" id="MobiDB-lite"/>
    </source>
</evidence>
<comment type="similarity">
    <text evidence="1">Belongs to the peptidase C1 family.</text>
</comment>
<dbReference type="InterPro" id="IPR000169">
    <property type="entry name" value="Pept_cys_AS"/>
</dbReference>
<dbReference type="Gene3D" id="3.90.70.10">
    <property type="entry name" value="Cysteine proteinases"/>
    <property type="match status" value="1"/>
</dbReference>
<evidence type="ECO:0000259" key="6">
    <source>
        <dbReference type="Pfam" id="PF00112"/>
    </source>
</evidence>
<feature type="domain" description="Peptidase C1A papain C-terminal" evidence="6">
    <location>
        <begin position="59"/>
        <end position="108"/>
    </location>
</feature>
<dbReference type="GO" id="GO:0008234">
    <property type="term" value="F:cysteine-type peptidase activity"/>
    <property type="evidence" value="ECO:0007669"/>
    <property type="project" value="UniProtKB-KW"/>
</dbReference>
<evidence type="ECO:0000256" key="4">
    <source>
        <dbReference type="ARBA" id="ARBA00022807"/>
    </source>
</evidence>
<name>A0A915CLL8_9BILA</name>
<keyword evidence="4" id="KW-0788">Thiol protease</keyword>
<evidence type="ECO:0000313" key="7">
    <source>
        <dbReference type="Proteomes" id="UP000887574"/>
    </source>
</evidence>
<dbReference type="InterPro" id="IPR038765">
    <property type="entry name" value="Papain-like_cys_pep_sf"/>
</dbReference>
<feature type="region of interest" description="Disordered" evidence="5">
    <location>
        <begin position="15"/>
        <end position="43"/>
    </location>
</feature>
<reference evidence="8" key="1">
    <citation type="submission" date="2022-11" db="UniProtKB">
        <authorList>
            <consortium name="WormBaseParasite"/>
        </authorList>
    </citation>
    <scope>IDENTIFICATION</scope>
</reference>
<organism evidence="7 8">
    <name type="scientific">Ditylenchus dipsaci</name>
    <dbReference type="NCBI Taxonomy" id="166011"/>
    <lineage>
        <taxon>Eukaryota</taxon>
        <taxon>Metazoa</taxon>
        <taxon>Ecdysozoa</taxon>
        <taxon>Nematoda</taxon>
        <taxon>Chromadorea</taxon>
        <taxon>Rhabditida</taxon>
        <taxon>Tylenchina</taxon>
        <taxon>Tylenchomorpha</taxon>
        <taxon>Sphaerularioidea</taxon>
        <taxon>Anguinidae</taxon>
        <taxon>Anguininae</taxon>
        <taxon>Ditylenchus</taxon>
    </lineage>
</organism>
<dbReference type="PROSITE" id="PS00139">
    <property type="entry name" value="THIOL_PROTEASE_CYS"/>
    <property type="match status" value="1"/>
</dbReference>
<proteinExistence type="inferred from homology"/>
<protein>
    <submittedName>
        <fullName evidence="8">Peptidase C1A papain C-terminal domain-containing protein</fullName>
    </submittedName>
</protein>
<accession>A0A915CLL8</accession>
<keyword evidence="3" id="KW-0378">Hydrolase</keyword>
<dbReference type="PANTHER" id="PTHR12411">
    <property type="entry name" value="CYSTEINE PROTEASE FAMILY C1-RELATED"/>
    <property type="match status" value="1"/>
</dbReference>
<evidence type="ECO:0000256" key="1">
    <source>
        <dbReference type="ARBA" id="ARBA00008455"/>
    </source>
</evidence>